<evidence type="ECO:0000256" key="5">
    <source>
        <dbReference type="ARBA" id="ARBA00023077"/>
    </source>
</evidence>
<comment type="caution">
    <text evidence="13">The sequence shown here is derived from an EMBL/GenBank/DDBJ whole genome shotgun (WGS) entry which is preliminary data.</text>
</comment>
<dbReference type="RefSeq" id="WP_394340487.1">
    <property type="nucleotide sequence ID" value="NZ_RBIQ01000008.1"/>
</dbReference>
<evidence type="ECO:0000256" key="3">
    <source>
        <dbReference type="ARBA" id="ARBA00022452"/>
    </source>
</evidence>
<evidence type="ECO:0000313" key="14">
    <source>
        <dbReference type="Proteomes" id="UP000269412"/>
    </source>
</evidence>
<dbReference type="EMBL" id="RBIQ01000008">
    <property type="protein sequence ID" value="RKR12894.1"/>
    <property type="molecule type" value="Genomic_DNA"/>
</dbReference>
<dbReference type="InterPro" id="IPR012910">
    <property type="entry name" value="Plug_dom"/>
</dbReference>
<keyword evidence="14" id="KW-1185">Reference proteome</keyword>
<feature type="chain" id="PRO_5019866207" evidence="10">
    <location>
        <begin position="25"/>
        <end position="971"/>
    </location>
</feature>
<evidence type="ECO:0000256" key="8">
    <source>
        <dbReference type="PROSITE-ProRule" id="PRU01360"/>
    </source>
</evidence>
<evidence type="ECO:0000313" key="13">
    <source>
        <dbReference type="EMBL" id="RKR12894.1"/>
    </source>
</evidence>
<feature type="domain" description="TonB-dependent receptor-like beta-barrel" evidence="11">
    <location>
        <begin position="426"/>
        <end position="926"/>
    </location>
</feature>
<comment type="similarity">
    <text evidence="8 9">Belongs to the TonB-dependent receptor family.</text>
</comment>
<evidence type="ECO:0000256" key="1">
    <source>
        <dbReference type="ARBA" id="ARBA00004571"/>
    </source>
</evidence>
<keyword evidence="5 9" id="KW-0798">TonB box</keyword>
<keyword evidence="7 8" id="KW-0998">Cell outer membrane</keyword>
<reference evidence="13 14" key="1">
    <citation type="submission" date="2018-10" db="EMBL/GenBank/DDBJ databases">
        <title>Genomic Encyclopedia of Archaeal and Bacterial Type Strains, Phase II (KMG-II): from individual species to whole genera.</title>
        <authorList>
            <person name="Goeker M."/>
        </authorList>
    </citation>
    <scope>NUCLEOTIDE SEQUENCE [LARGE SCALE GENOMIC DNA]</scope>
    <source>
        <strain evidence="13 14">DSM 25230</strain>
    </source>
</reference>
<dbReference type="FunFam" id="2.60.40.1120:FF:000003">
    <property type="entry name" value="Outer membrane protein Omp121"/>
    <property type="match status" value="1"/>
</dbReference>
<accession>A0A495E7J7</accession>
<dbReference type="InterPro" id="IPR039426">
    <property type="entry name" value="TonB-dep_rcpt-like"/>
</dbReference>
<dbReference type="Gene3D" id="2.40.170.20">
    <property type="entry name" value="TonB-dependent receptor, beta-barrel domain"/>
    <property type="match status" value="1"/>
</dbReference>
<evidence type="ECO:0000256" key="10">
    <source>
        <dbReference type="SAM" id="SignalP"/>
    </source>
</evidence>
<dbReference type="Gene3D" id="2.60.40.1120">
    <property type="entry name" value="Carboxypeptidase-like, regulatory domain"/>
    <property type="match status" value="1"/>
</dbReference>
<dbReference type="SUPFAM" id="SSF49464">
    <property type="entry name" value="Carboxypeptidase regulatory domain-like"/>
    <property type="match status" value="1"/>
</dbReference>
<keyword evidence="4 8" id="KW-0812">Transmembrane</keyword>
<dbReference type="AlphaFoldDB" id="A0A495E7J7"/>
<dbReference type="Proteomes" id="UP000269412">
    <property type="component" value="Unassembled WGS sequence"/>
</dbReference>
<dbReference type="InterPro" id="IPR036942">
    <property type="entry name" value="Beta-barrel_TonB_sf"/>
</dbReference>
<protein>
    <submittedName>
        <fullName evidence="13">Iron complex outermembrane receptor protein</fullName>
    </submittedName>
</protein>
<sequence length="971" mass="104763">MKKMKLLNVLLLSLFSMLAIESQASKKSNKTILHNLDLQQAISGIITDDAGEPLPGASIIVKGTNKGTTTDFDGKYTLDASMGDILVISYIGFTTQEKTVNNETINITLVSGVELAEAIVIGSRNPNRTATESTVPVDVIDVKTLNSVAPQVNLNQILNYVAPSFTSNTQTISDGTDHIDPASLRGLGPDQVLVLINGKRRHTSSLINVNGTFGRGSVGTDLNAIPAAAIKRIEVLRDGAAAQYGSDAIAGVINIVLNTSVNELTTTVTTGANFAKNANSQTGGVDGATTNFSASYGLPVGDKGGFINFSGDFDVRQDYNRMKEWEGNVFNAYNTVERVASADGYDITNLLDDDVNDVINYANQAGINLNGATTKEELRGVLSADVTDSELAARGQKRSDYNMRVGQSALRGGRFFANFSLPLDDNGTTLYAFSGISSRTGNSAGFYRLPNQSRTFTPAYINGFLPEINSTIKDKSISVGIKGKVGEWDVDFSNTYGKNSFLYTIGNTFNASLQGSSPTVFDAGGFSFAQNTANLDISKFYEDALAGVNVAFGGEYRVENYDILAGEEASYSQYTADGQRITLASQSPSEDFFGNSRPGGSQVFPGFSPSNELSRGRSSVAGYFDIEADFSEKFLASFATRFEDYSDFGSTINFKLATRYKISDNFNLRAALNTGFRAPSLHQLNFNSTSTIFDQNGDPQEVGTFANDSRAAKLLGIPQLKEETSSSASLGLTTKLPDANLTITVDGYFVKINDRVVYTGQFRGPGTGSELDNLLSQANATAASFFANAIDTESKGLDIVVTHKAQLGENWRLKSDLSGTFSQTRQVGDINSSEVLRNAGLVDTYFPEDSRVYLEEAVPRTKINLSNSLTSNKFMIFLRNVYFGEVTEATTTVANQQVFGTKIVTDLSVGYKASDALTFTVGANNLLDVYPDRADDAFNNRSSGRFDWSRRAQQFGIGGRYLFARVSLVLK</sequence>
<dbReference type="Gene3D" id="2.170.130.10">
    <property type="entry name" value="TonB-dependent receptor, plug domain"/>
    <property type="match status" value="1"/>
</dbReference>
<evidence type="ECO:0000256" key="4">
    <source>
        <dbReference type="ARBA" id="ARBA00022692"/>
    </source>
</evidence>
<feature type="signal peptide" evidence="10">
    <location>
        <begin position="1"/>
        <end position="24"/>
    </location>
</feature>
<evidence type="ECO:0000256" key="7">
    <source>
        <dbReference type="ARBA" id="ARBA00023237"/>
    </source>
</evidence>
<dbReference type="InterPro" id="IPR037066">
    <property type="entry name" value="Plug_dom_sf"/>
</dbReference>
<keyword evidence="3 8" id="KW-1134">Transmembrane beta strand</keyword>
<dbReference type="GO" id="GO:0009279">
    <property type="term" value="C:cell outer membrane"/>
    <property type="evidence" value="ECO:0007669"/>
    <property type="project" value="UniProtKB-SubCell"/>
</dbReference>
<keyword evidence="13" id="KW-0675">Receptor</keyword>
<evidence type="ECO:0000256" key="9">
    <source>
        <dbReference type="RuleBase" id="RU003357"/>
    </source>
</evidence>
<keyword evidence="2 8" id="KW-0813">Transport</keyword>
<dbReference type="Pfam" id="PF07715">
    <property type="entry name" value="Plug"/>
    <property type="match status" value="1"/>
</dbReference>
<proteinExistence type="inferred from homology"/>
<evidence type="ECO:0000256" key="6">
    <source>
        <dbReference type="ARBA" id="ARBA00023136"/>
    </source>
</evidence>
<dbReference type="Pfam" id="PF13715">
    <property type="entry name" value="CarbopepD_reg_2"/>
    <property type="match status" value="1"/>
</dbReference>
<dbReference type="PROSITE" id="PS52016">
    <property type="entry name" value="TONB_DEPENDENT_REC_3"/>
    <property type="match status" value="1"/>
</dbReference>
<comment type="subcellular location">
    <subcellularLocation>
        <location evidence="1 8">Cell outer membrane</location>
        <topology evidence="1 8">Multi-pass membrane protein</topology>
    </subcellularLocation>
</comment>
<dbReference type="SUPFAM" id="SSF56935">
    <property type="entry name" value="Porins"/>
    <property type="match status" value="1"/>
</dbReference>
<name>A0A495E7J7_9FLAO</name>
<dbReference type="PANTHER" id="PTHR47234">
    <property type="match status" value="1"/>
</dbReference>
<gene>
    <name evidence="13" type="ORF">CLV91_1606</name>
</gene>
<feature type="domain" description="TonB-dependent receptor plug" evidence="12">
    <location>
        <begin position="131"/>
        <end position="252"/>
    </location>
</feature>
<evidence type="ECO:0000259" key="11">
    <source>
        <dbReference type="Pfam" id="PF00593"/>
    </source>
</evidence>
<dbReference type="Pfam" id="PF00593">
    <property type="entry name" value="TonB_dep_Rec_b-barrel"/>
    <property type="match status" value="1"/>
</dbReference>
<keyword evidence="6 8" id="KW-0472">Membrane</keyword>
<evidence type="ECO:0000256" key="2">
    <source>
        <dbReference type="ARBA" id="ARBA00022448"/>
    </source>
</evidence>
<evidence type="ECO:0000259" key="12">
    <source>
        <dbReference type="Pfam" id="PF07715"/>
    </source>
</evidence>
<dbReference type="InterPro" id="IPR000531">
    <property type="entry name" value="Beta-barrel_TonB"/>
</dbReference>
<organism evidence="13 14">
    <name type="scientific">Maribacter vaceletii</name>
    <dbReference type="NCBI Taxonomy" id="1206816"/>
    <lineage>
        <taxon>Bacteria</taxon>
        <taxon>Pseudomonadati</taxon>
        <taxon>Bacteroidota</taxon>
        <taxon>Flavobacteriia</taxon>
        <taxon>Flavobacteriales</taxon>
        <taxon>Flavobacteriaceae</taxon>
        <taxon>Maribacter</taxon>
    </lineage>
</organism>
<keyword evidence="10" id="KW-0732">Signal</keyword>
<dbReference type="InterPro" id="IPR008969">
    <property type="entry name" value="CarboxyPept-like_regulatory"/>
</dbReference>
<dbReference type="PANTHER" id="PTHR47234:SF3">
    <property type="entry name" value="SECRETIN_TONB SHORT N-TERMINAL DOMAIN-CONTAINING PROTEIN"/>
    <property type="match status" value="1"/>
</dbReference>